<dbReference type="Proteomes" id="UP000198253">
    <property type="component" value="Chromosome I"/>
</dbReference>
<feature type="transmembrane region" description="Helical" evidence="7">
    <location>
        <begin position="55"/>
        <end position="77"/>
    </location>
</feature>
<gene>
    <name evidence="8" type="ORF">GA0070618_3979</name>
</gene>
<evidence type="ECO:0000256" key="1">
    <source>
        <dbReference type="ARBA" id="ARBA00004141"/>
    </source>
</evidence>
<feature type="compositionally biased region" description="Low complexity" evidence="6">
    <location>
        <begin position="252"/>
        <end position="267"/>
    </location>
</feature>
<feature type="transmembrane region" description="Helical" evidence="7">
    <location>
        <begin position="185"/>
        <end position="204"/>
    </location>
</feature>
<feature type="region of interest" description="Disordered" evidence="6">
    <location>
        <begin position="252"/>
        <end position="273"/>
    </location>
</feature>
<dbReference type="EMBL" id="LT607413">
    <property type="protein sequence ID" value="SCF19999.1"/>
    <property type="molecule type" value="Genomic_DNA"/>
</dbReference>
<dbReference type="Pfam" id="PF03741">
    <property type="entry name" value="TerC"/>
    <property type="match status" value="1"/>
</dbReference>
<keyword evidence="4 7" id="KW-1133">Transmembrane helix</keyword>
<protein>
    <submittedName>
        <fullName evidence="8">Membrane protein TerC, possibly involved in tellurium resistance</fullName>
    </submittedName>
</protein>
<evidence type="ECO:0000313" key="8">
    <source>
        <dbReference type="EMBL" id="SCF19999.1"/>
    </source>
</evidence>
<dbReference type="AlphaFoldDB" id="A0A1C4YGZ2"/>
<evidence type="ECO:0000256" key="4">
    <source>
        <dbReference type="ARBA" id="ARBA00022989"/>
    </source>
</evidence>
<dbReference type="InterPro" id="IPR005496">
    <property type="entry name" value="Integral_membrane_TerC"/>
</dbReference>
<keyword evidence="5 7" id="KW-0472">Membrane</keyword>
<evidence type="ECO:0000256" key="2">
    <source>
        <dbReference type="ARBA" id="ARBA00007511"/>
    </source>
</evidence>
<comment type="similarity">
    <text evidence="2">Belongs to the TerC family.</text>
</comment>
<keyword evidence="9" id="KW-1185">Reference proteome</keyword>
<evidence type="ECO:0000256" key="6">
    <source>
        <dbReference type="SAM" id="MobiDB-lite"/>
    </source>
</evidence>
<feature type="transmembrane region" description="Helical" evidence="7">
    <location>
        <begin position="123"/>
        <end position="146"/>
    </location>
</feature>
<organism evidence="8 9">
    <name type="scientific">Micromonospora echinospora</name>
    <name type="common">Micromonospora purpurea</name>
    <dbReference type="NCBI Taxonomy" id="1877"/>
    <lineage>
        <taxon>Bacteria</taxon>
        <taxon>Bacillati</taxon>
        <taxon>Actinomycetota</taxon>
        <taxon>Actinomycetes</taxon>
        <taxon>Micromonosporales</taxon>
        <taxon>Micromonosporaceae</taxon>
        <taxon>Micromonospora</taxon>
    </lineage>
</organism>
<dbReference type="InParanoid" id="A0A1C4YGZ2"/>
<comment type="subcellular location">
    <subcellularLocation>
        <location evidence="1">Membrane</location>
        <topology evidence="1">Multi-pass membrane protein</topology>
    </subcellularLocation>
</comment>
<dbReference type="RefSeq" id="WP_088982966.1">
    <property type="nucleotide sequence ID" value="NZ_LT607413.1"/>
</dbReference>
<evidence type="ECO:0000256" key="5">
    <source>
        <dbReference type="ARBA" id="ARBA00023136"/>
    </source>
</evidence>
<accession>A0A1C4YGZ2</accession>
<feature type="transmembrane region" description="Helical" evidence="7">
    <location>
        <begin position="12"/>
        <end position="34"/>
    </location>
</feature>
<sequence>MEFLASPELWIAFATLLLLEIVLGIDNVVFISILSGRLPEHQQARARTIGLSLALITRLILLASLSWVIGLTAPLFTVLGQEISGRDLILLVGGLFLLGKATYEIHEHLEGADHARSGKAASFGAVIAQILVLDIVFSLDSVITAVGMVDELIVMVAAVIIAMIIMLVSAGAVSNFVNRHPTVKMLALSFLLLIGASLIAEGFDQHIPKGYVYGPIAFSIFVEFLNLRVRSKQKREEAKPVHLHPTYVKNGQAAATPTAVPQARTATDPAPKG</sequence>
<feature type="transmembrane region" description="Helical" evidence="7">
    <location>
        <begin position="210"/>
        <end position="229"/>
    </location>
</feature>
<dbReference type="GO" id="GO:0016020">
    <property type="term" value="C:membrane"/>
    <property type="evidence" value="ECO:0007669"/>
    <property type="project" value="UniProtKB-SubCell"/>
</dbReference>
<evidence type="ECO:0000313" key="9">
    <source>
        <dbReference type="Proteomes" id="UP000198253"/>
    </source>
</evidence>
<name>A0A1C4YGZ2_MICEC</name>
<reference evidence="9" key="1">
    <citation type="submission" date="2016-06" db="EMBL/GenBank/DDBJ databases">
        <authorList>
            <person name="Varghese N."/>
            <person name="Submissions Spin"/>
        </authorList>
    </citation>
    <scope>NUCLEOTIDE SEQUENCE [LARGE SCALE GENOMIC DNA]</scope>
    <source>
        <strain evidence="9">DSM 43816</strain>
    </source>
</reference>
<dbReference type="OrthoDB" id="9805314at2"/>
<feature type="transmembrane region" description="Helical" evidence="7">
    <location>
        <begin position="152"/>
        <end position="173"/>
    </location>
</feature>
<dbReference type="PANTHER" id="PTHR30238">
    <property type="entry name" value="MEMBRANE BOUND PREDICTED REDOX MODULATOR"/>
    <property type="match status" value="1"/>
</dbReference>
<evidence type="ECO:0000256" key="3">
    <source>
        <dbReference type="ARBA" id="ARBA00022692"/>
    </source>
</evidence>
<feature type="transmembrane region" description="Helical" evidence="7">
    <location>
        <begin position="83"/>
        <end position="103"/>
    </location>
</feature>
<keyword evidence="3 7" id="KW-0812">Transmembrane</keyword>
<dbReference type="PANTHER" id="PTHR30238:SF4">
    <property type="entry name" value="SLL1022 PROTEIN"/>
    <property type="match status" value="1"/>
</dbReference>
<proteinExistence type="inferred from homology"/>
<evidence type="ECO:0000256" key="7">
    <source>
        <dbReference type="SAM" id="Phobius"/>
    </source>
</evidence>